<comment type="caution">
    <text evidence="3">The sequence shown here is derived from an EMBL/GenBank/DDBJ whole genome shotgun (WGS) entry which is preliminary data.</text>
</comment>
<feature type="chain" id="PRO_5017627025" evidence="2">
    <location>
        <begin position="22"/>
        <end position="272"/>
    </location>
</feature>
<dbReference type="PANTHER" id="PTHR46224">
    <property type="entry name" value="ANKYRIN REPEAT FAMILY PROTEIN"/>
    <property type="match status" value="1"/>
</dbReference>
<evidence type="ECO:0000256" key="2">
    <source>
        <dbReference type="SAM" id="SignalP"/>
    </source>
</evidence>
<keyword evidence="1" id="KW-0040">ANK repeat</keyword>
<dbReference type="EMBL" id="DOYJ01000241">
    <property type="protein sequence ID" value="HCB76233.1"/>
    <property type="molecule type" value="Genomic_DNA"/>
</dbReference>
<dbReference type="AlphaFoldDB" id="A0A3D0WEN8"/>
<dbReference type="Gene3D" id="1.25.40.20">
    <property type="entry name" value="Ankyrin repeat-containing domain"/>
    <property type="match status" value="1"/>
</dbReference>
<protein>
    <submittedName>
        <fullName evidence="3">Uncharacterized protein</fullName>
    </submittedName>
</protein>
<dbReference type="InterPro" id="IPR036770">
    <property type="entry name" value="Ankyrin_rpt-contain_sf"/>
</dbReference>
<keyword evidence="2" id="KW-0732">Signal</keyword>
<name>A0A3D0WEN8_9SPHN</name>
<accession>A0A3D0WEN8</accession>
<evidence type="ECO:0000313" key="4">
    <source>
        <dbReference type="Proteomes" id="UP000262699"/>
    </source>
</evidence>
<organism evidence="3 4">
    <name type="scientific">Sphingomonas bacterium</name>
    <dbReference type="NCBI Taxonomy" id="1895847"/>
    <lineage>
        <taxon>Bacteria</taxon>
        <taxon>Pseudomonadati</taxon>
        <taxon>Pseudomonadota</taxon>
        <taxon>Alphaproteobacteria</taxon>
        <taxon>Sphingomonadales</taxon>
        <taxon>Sphingomonadaceae</taxon>
        <taxon>Sphingomonas</taxon>
    </lineage>
</organism>
<dbReference type="PROSITE" id="PS50088">
    <property type="entry name" value="ANK_REPEAT"/>
    <property type="match status" value="1"/>
</dbReference>
<feature type="repeat" description="ANK" evidence="1">
    <location>
        <begin position="162"/>
        <end position="194"/>
    </location>
</feature>
<dbReference type="SUPFAM" id="SSF48403">
    <property type="entry name" value="Ankyrin repeat"/>
    <property type="match status" value="1"/>
</dbReference>
<sequence>VRLFLPLLAAALMSGCTTASAEACFRPDAELPDPKASSSPEIAGALTRGEVDRVKALLGADPALARRGDLLAFAVAGCSAPAIMALLDAGAPADGTGDGLPLVLALRGKDDTMARLLLKRGASPNPRGAPTLPLRTVIGLNDPDRLGLLIRAGADLEAKERTGRRALHIALDQERFGLAARLLDAGADPFAIDASGANLGSAAMAPMARNDPQEAAAQRVLRDRLRPLRWPEPVPDERAVAQRAIEGAWPPAGTTGKPVPADVLALIRERRR</sequence>
<dbReference type="InterPro" id="IPR002110">
    <property type="entry name" value="Ankyrin_rpt"/>
</dbReference>
<dbReference type="Proteomes" id="UP000262699">
    <property type="component" value="Unassembled WGS sequence"/>
</dbReference>
<dbReference type="InterPro" id="IPR051616">
    <property type="entry name" value="Cul2-RING_E3_ligase_SR"/>
</dbReference>
<proteinExistence type="predicted"/>
<feature type="non-terminal residue" evidence="3">
    <location>
        <position position="1"/>
    </location>
</feature>
<reference evidence="3 4" key="1">
    <citation type="journal article" date="2018" name="Nat. Biotechnol.">
        <title>A standardized bacterial taxonomy based on genome phylogeny substantially revises the tree of life.</title>
        <authorList>
            <person name="Parks D.H."/>
            <person name="Chuvochina M."/>
            <person name="Waite D.W."/>
            <person name="Rinke C."/>
            <person name="Skarshewski A."/>
            <person name="Chaumeil P.A."/>
            <person name="Hugenholtz P."/>
        </authorList>
    </citation>
    <scope>NUCLEOTIDE SEQUENCE [LARGE SCALE GENOMIC DNA]</scope>
    <source>
        <strain evidence="3">UBA9015</strain>
    </source>
</reference>
<evidence type="ECO:0000256" key="1">
    <source>
        <dbReference type="PROSITE-ProRule" id="PRU00023"/>
    </source>
</evidence>
<feature type="signal peptide" evidence="2">
    <location>
        <begin position="1"/>
        <end position="21"/>
    </location>
</feature>
<dbReference type="PANTHER" id="PTHR46224:SF64">
    <property type="entry name" value="IQ MOTIF AND ANKYRIN REPEAT DOMAIN-CONTAINING PROTEIN 1"/>
    <property type="match status" value="1"/>
</dbReference>
<evidence type="ECO:0000313" key="3">
    <source>
        <dbReference type="EMBL" id="HCB76233.1"/>
    </source>
</evidence>
<gene>
    <name evidence="3" type="ORF">DEP91_08670</name>
</gene>